<reference evidence="7 8" key="1">
    <citation type="submission" date="2018-04" db="EMBL/GenBank/DDBJ databases">
        <title>The genome of golden apple snail Pomacea canaliculata provides insight into stress tolerance and invasive adaptation.</title>
        <authorList>
            <person name="Liu C."/>
            <person name="Liu B."/>
            <person name="Ren Y."/>
            <person name="Zhang Y."/>
            <person name="Wang H."/>
            <person name="Li S."/>
            <person name="Jiang F."/>
            <person name="Yin L."/>
            <person name="Zhang G."/>
            <person name="Qian W."/>
            <person name="Fan W."/>
        </authorList>
    </citation>
    <scope>NUCLEOTIDE SEQUENCE [LARGE SCALE GENOMIC DNA]</scope>
    <source>
        <strain evidence="7">SZHN2017</strain>
        <tissue evidence="7">Muscle</tissue>
    </source>
</reference>
<feature type="transmembrane region" description="Helical" evidence="6">
    <location>
        <begin position="1241"/>
        <end position="1258"/>
    </location>
</feature>
<feature type="transmembrane region" description="Helical" evidence="6">
    <location>
        <begin position="1029"/>
        <end position="1050"/>
    </location>
</feature>
<feature type="compositionally biased region" description="Basic and acidic residues" evidence="5">
    <location>
        <begin position="518"/>
        <end position="528"/>
    </location>
</feature>
<dbReference type="Proteomes" id="UP000245119">
    <property type="component" value="Linkage Group LG1"/>
</dbReference>
<feature type="transmembrane region" description="Helical" evidence="6">
    <location>
        <begin position="223"/>
        <end position="242"/>
    </location>
</feature>
<evidence type="ECO:0000256" key="6">
    <source>
        <dbReference type="SAM" id="Phobius"/>
    </source>
</evidence>
<feature type="region of interest" description="Disordered" evidence="5">
    <location>
        <begin position="1403"/>
        <end position="1436"/>
    </location>
</feature>
<feature type="transmembrane region" description="Helical" evidence="6">
    <location>
        <begin position="456"/>
        <end position="477"/>
    </location>
</feature>
<feature type="region of interest" description="Disordered" evidence="5">
    <location>
        <begin position="15"/>
        <end position="39"/>
    </location>
</feature>
<feature type="transmembrane region" description="Helical" evidence="6">
    <location>
        <begin position="680"/>
        <end position="701"/>
    </location>
</feature>
<feature type="compositionally biased region" description="Basic and acidic residues" evidence="5">
    <location>
        <begin position="966"/>
        <end position="983"/>
    </location>
</feature>
<keyword evidence="3 6" id="KW-1133">Transmembrane helix</keyword>
<feature type="region of interest" description="Disordered" evidence="5">
    <location>
        <begin position="964"/>
        <end position="989"/>
    </location>
</feature>
<evidence type="ECO:0000256" key="1">
    <source>
        <dbReference type="ARBA" id="ARBA00004141"/>
    </source>
</evidence>
<keyword evidence="4 6" id="KW-0472">Membrane</keyword>
<sequence>MHFASLALISDSYNKHEDDRNKEHVKDGAQKTAESEDTDLDFSRERSRTYKFVLLDIINMVGASAMGFASGYIIIGVGFFYSMTIVLVVKCAIFFFAFAFIEESVQQKKSISFILPLKIIYRALKDPRKRLTLIFINVANVLYVFAIVSELNILRTYQMSPPYCLNAEELGWISGENRVISLFTMPVLWFWHRLRLSESTIAAIGMAFEAAGQFLMATLRMKWVFFAAPFISIPGKLSGVMAKTITSRMIGREAFASTFALMMLSMEIFAFIGTVTSNYVYQYTVASLPSAFLYLGGASFTAACIFYITSPKSHPKEQKENSRHDHSSGYESGANSKGPRHQQAPRTRCGAMVAAVKRNAFIITMMLYSTIDSLTMSVHSQYRYRFFHQLHEDELSSYNDSGQCGEELPEEKAIENKISQETSMWNMYDLLVVMPTLMVASVVLGMKSDQIGRRFLFLFPFATSLAECGLWMAVIWFNLHYGWTLIGTFLWAVSGGSISMNFASLALISDDYGNPEDETTKEPVRDGAQKTAESEDTDLDFSREESRTFKFVLVDIITMESVQQKKSISFILPLKIIYRALKDPRKRLTIIFINVANVLTIFAYVSETNVLRTYQMSPPYCLDSEELGWIAGENRVISLFTMPVLWFWQRLHLSESTIAAIGMAFETASQFLMATVRLKWVFFAASTFALIMLSMEISSVIGNVTTNYVYQYTVSTVPTAFLYLAGSSFTAAGIFYIAETIHQWRQHPPKSHPKEEKENASNDHRSGYESGANYNKAPRHQQAPRTRCGAMVAAVRRNAFIITMMLHSSMDALTISVYSQYRYRFFHQLHEDELRSYNDSGPVWRGATRGEGMLPFRTIVHNAIENKISQETSMWNMYDLLVLMPPLMVASVVLGMKSDQIGRRFLFLFPFATSLAECGLWMAVIWFNLHYGWTLVGTFLWAVSGGSISMSFASLALISDDYSNPEDDKTKEHVRDGEQKTAESEDTDLDFSREGSRTFKFVLVDIINMLGSSAMGFASGYIITGLGFFYSLVVVLVVNFTIFIFAFAFIEESVQQKKSISFILPLKIIYRALQDPRKRLTIIFINVANVLTIFAFVSETNVLPTYQMSPPYCLNSEELGWIGGESNVISLFTMPVLWFWQRLHLSESTIAALGMAFETASQFLMATVRMKWVFFAAPFISIPGKLAGVMAKAITSRMIGRRAFASTFALIMLSMEISSVIGNVTTNYVYQYTVSTVPTAFLYLAGSSFTAAGIFYIAETIRQWRRPTAPTAEIKENPDLANGGQKHSPDDLADDTDGGNGGLCEADFSPQPQQGNGHDGSKASLAGHVTQVHGVQTKWRTHLIDPHHFELRHVGHDSKNSRQVDQQEGSSLSRIFCRQENRLDGREETRAFLLLASLGDESVSKGEKKDLQDDDAAEGVKRTRSLDDVASDKGEKARQKGFCNCQRHYF</sequence>
<keyword evidence="8" id="KW-1185">Reference proteome</keyword>
<name>A0A2T7PXH9_POMCA</name>
<organism evidence="7 8">
    <name type="scientific">Pomacea canaliculata</name>
    <name type="common">Golden apple snail</name>
    <dbReference type="NCBI Taxonomy" id="400727"/>
    <lineage>
        <taxon>Eukaryota</taxon>
        <taxon>Metazoa</taxon>
        <taxon>Spiralia</taxon>
        <taxon>Lophotrochozoa</taxon>
        <taxon>Mollusca</taxon>
        <taxon>Gastropoda</taxon>
        <taxon>Caenogastropoda</taxon>
        <taxon>Architaenioglossa</taxon>
        <taxon>Ampullarioidea</taxon>
        <taxon>Ampullariidae</taxon>
        <taxon>Pomacea</taxon>
    </lineage>
</organism>
<feature type="transmembrane region" description="Helical" evidence="6">
    <location>
        <begin position="721"/>
        <end position="738"/>
    </location>
</feature>
<dbReference type="EMBL" id="PZQS01000001">
    <property type="protein sequence ID" value="PVD38100.1"/>
    <property type="molecule type" value="Genomic_DNA"/>
</dbReference>
<dbReference type="GO" id="GO:0022857">
    <property type="term" value="F:transmembrane transporter activity"/>
    <property type="evidence" value="ECO:0007669"/>
    <property type="project" value="TreeGrafter"/>
</dbReference>
<comment type="subcellular location">
    <subcellularLocation>
        <location evidence="1">Membrane</location>
        <topology evidence="1">Multi-pass membrane protein</topology>
    </subcellularLocation>
</comment>
<feature type="transmembrane region" description="Helical" evidence="6">
    <location>
        <begin position="1172"/>
        <end position="1191"/>
    </location>
</feature>
<gene>
    <name evidence="7" type="ORF">C0Q70_00711</name>
</gene>
<feature type="transmembrane region" description="Helical" evidence="6">
    <location>
        <begin position="52"/>
        <end position="74"/>
    </location>
</feature>
<feature type="transmembrane region" description="Helical" evidence="6">
    <location>
        <begin position="80"/>
        <end position="101"/>
    </location>
</feature>
<dbReference type="Gene3D" id="1.20.1250.20">
    <property type="entry name" value="MFS general substrate transporter like domains"/>
    <property type="match status" value="2"/>
</dbReference>
<evidence type="ECO:0000313" key="7">
    <source>
        <dbReference type="EMBL" id="PVD38100.1"/>
    </source>
</evidence>
<feature type="transmembrane region" description="Helical" evidence="6">
    <location>
        <begin position="939"/>
        <end position="959"/>
    </location>
</feature>
<proteinExistence type="predicted"/>
<feature type="transmembrane region" description="Helical" evidence="6">
    <location>
        <begin position="254"/>
        <end position="272"/>
    </location>
</feature>
<feature type="transmembrane region" description="Helical" evidence="6">
    <location>
        <begin position="588"/>
        <end position="607"/>
    </location>
</feature>
<accession>A0A2T7PXH9</accession>
<feature type="compositionally biased region" description="Basic and acidic residues" evidence="5">
    <location>
        <begin position="314"/>
        <end position="328"/>
    </location>
</feature>
<protein>
    <submittedName>
        <fullName evidence="7">Uncharacterized protein</fullName>
    </submittedName>
</protein>
<feature type="compositionally biased region" description="Basic and acidic residues" evidence="5">
    <location>
        <begin position="1418"/>
        <end position="1436"/>
    </location>
</feature>
<feature type="transmembrane region" description="Helical" evidence="6">
    <location>
        <begin position="1203"/>
        <end position="1221"/>
    </location>
</feature>
<feature type="region of interest" description="Disordered" evidence="5">
    <location>
        <begin position="515"/>
        <end position="541"/>
    </location>
</feature>
<feature type="region of interest" description="Disordered" evidence="5">
    <location>
        <begin position="313"/>
        <end position="346"/>
    </location>
</feature>
<evidence type="ECO:0000256" key="2">
    <source>
        <dbReference type="ARBA" id="ARBA00022692"/>
    </source>
</evidence>
<feature type="transmembrane region" description="Helical" evidence="6">
    <location>
        <begin position="483"/>
        <end position="508"/>
    </location>
</feature>
<dbReference type="SUPFAM" id="SSF103473">
    <property type="entry name" value="MFS general substrate transporter"/>
    <property type="match status" value="4"/>
</dbReference>
<feature type="transmembrane region" description="Helical" evidence="6">
    <location>
        <begin position="425"/>
        <end position="444"/>
    </location>
</feature>
<dbReference type="PANTHER" id="PTHR23507">
    <property type="entry name" value="ZGC:174356"/>
    <property type="match status" value="1"/>
</dbReference>
<feature type="compositionally biased region" description="Basic and acidic residues" evidence="5">
    <location>
        <begin position="15"/>
        <end position="29"/>
    </location>
</feature>
<evidence type="ECO:0000256" key="4">
    <source>
        <dbReference type="ARBA" id="ARBA00023136"/>
    </source>
</evidence>
<feature type="region of interest" description="Disordered" evidence="5">
    <location>
        <begin position="1271"/>
        <end position="1324"/>
    </location>
</feature>
<feature type="transmembrane region" description="Helical" evidence="6">
    <location>
        <begin position="1001"/>
        <end position="1023"/>
    </location>
</feature>
<feature type="region of interest" description="Disordered" evidence="5">
    <location>
        <begin position="747"/>
        <end position="785"/>
    </location>
</feature>
<evidence type="ECO:0000313" key="8">
    <source>
        <dbReference type="Proteomes" id="UP000245119"/>
    </source>
</evidence>
<dbReference type="GO" id="GO:0016020">
    <property type="term" value="C:membrane"/>
    <property type="evidence" value="ECO:0007669"/>
    <property type="project" value="UniProtKB-SubCell"/>
</dbReference>
<feature type="compositionally biased region" description="Basic and acidic residues" evidence="5">
    <location>
        <begin position="752"/>
        <end position="767"/>
    </location>
</feature>
<evidence type="ECO:0000256" key="3">
    <source>
        <dbReference type="ARBA" id="ARBA00022989"/>
    </source>
</evidence>
<keyword evidence="2 6" id="KW-0812">Transmembrane</keyword>
<feature type="transmembrane region" description="Helical" evidence="6">
    <location>
        <begin position="1080"/>
        <end position="1099"/>
    </location>
</feature>
<feature type="transmembrane region" description="Helical" evidence="6">
    <location>
        <begin position="131"/>
        <end position="151"/>
    </location>
</feature>
<evidence type="ECO:0000256" key="5">
    <source>
        <dbReference type="SAM" id="MobiDB-lite"/>
    </source>
</evidence>
<comment type="caution">
    <text evidence="7">The sequence shown here is derived from an EMBL/GenBank/DDBJ whole genome shotgun (WGS) entry which is preliminary data.</text>
</comment>
<feature type="transmembrane region" description="Helical" evidence="6">
    <location>
        <begin position="292"/>
        <end position="309"/>
    </location>
</feature>
<dbReference type="InterPro" id="IPR036259">
    <property type="entry name" value="MFS_trans_sf"/>
</dbReference>
<feature type="transmembrane region" description="Helical" evidence="6">
    <location>
        <begin position="906"/>
        <end position="927"/>
    </location>
</feature>
<dbReference type="PANTHER" id="PTHR23507:SF1">
    <property type="entry name" value="FI18259P1-RELATED"/>
    <property type="match status" value="1"/>
</dbReference>